<name>A0A841J0Q2_9ACTN</name>
<evidence type="ECO:0000313" key="4">
    <source>
        <dbReference type="Proteomes" id="UP000536604"/>
    </source>
</evidence>
<sequence length="344" mass="38584">MVNTTPSPKSATGPRPQGPDQASKRTQNQKARNYASGVSKALFLLSRGRCYEPSCPRPVIREIDGEPIVDVEIAHIRAHSPGGPRFDPKMGNGERKSFANLILLCNPHHTAIDNNPNKYPTKLLLQWKKNREGELFEQLSGLENLTPNKLQEMMSSAVTQSKEEIMHAIGELSEISEESAAILKKLAKENFSRPYIDIDAVESLADSTHRLAHLEETTVLLREAAHDLGHLQDTTPQLSKAAEDLEHYVSAISSLQSMTVDINRSTEKINHVLRSTIHERPWEAAEQGIFETAEAIERKIDSINNLDSEIIIRDKGRWTYFFRGIIFGICAGLVIFYHASTQLW</sequence>
<keyword evidence="2" id="KW-0472">Membrane</keyword>
<feature type="transmembrane region" description="Helical" evidence="2">
    <location>
        <begin position="320"/>
        <end position="339"/>
    </location>
</feature>
<dbReference type="Proteomes" id="UP000536604">
    <property type="component" value="Unassembled WGS sequence"/>
</dbReference>
<feature type="region of interest" description="Disordered" evidence="1">
    <location>
        <begin position="1"/>
        <end position="33"/>
    </location>
</feature>
<dbReference type="EMBL" id="JACHJO010000019">
    <property type="protein sequence ID" value="MBB6122255.1"/>
    <property type="molecule type" value="Genomic_DNA"/>
</dbReference>
<evidence type="ECO:0000256" key="2">
    <source>
        <dbReference type="SAM" id="Phobius"/>
    </source>
</evidence>
<dbReference type="AlphaFoldDB" id="A0A841J0Q2"/>
<feature type="compositionally biased region" description="Polar residues" evidence="1">
    <location>
        <begin position="1"/>
        <end position="10"/>
    </location>
</feature>
<keyword evidence="2" id="KW-0812">Transmembrane</keyword>
<keyword evidence="4" id="KW-1185">Reference proteome</keyword>
<gene>
    <name evidence="3" type="ORF">FHS13_004244</name>
</gene>
<protein>
    <recommendedName>
        <fullName evidence="5">HNH endonuclease</fullName>
    </recommendedName>
</protein>
<proteinExistence type="predicted"/>
<comment type="caution">
    <text evidence="3">The sequence shown here is derived from an EMBL/GenBank/DDBJ whole genome shotgun (WGS) entry which is preliminary data.</text>
</comment>
<evidence type="ECO:0000256" key="1">
    <source>
        <dbReference type="SAM" id="MobiDB-lite"/>
    </source>
</evidence>
<evidence type="ECO:0000313" key="3">
    <source>
        <dbReference type="EMBL" id="MBB6122255.1"/>
    </source>
</evidence>
<organism evidence="3 4">
    <name type="scientific">Nocardiopsis algeriensis</name>
    <dbReference type="NCBI Taxonomy" id="1478215"/>
    <lineage>
        <taxon>Bacteria</taxon>
        <taxon>Bacillati</taxon>
        <taxon>Actinomycetota</taxon>
        <taxon>Actinomycetes</taxon>
        <taxon>Streptosporangiales</taxon>
        <taxon>Nocardiopsidaceae</taxon>
        <taxon>Nocardiopsis</taxon>
    </lineage>
</organism>
<keyword evidence="2" id="KW-1133">Transmembrane helix</keyword>
<accession>A0A841J0Q2</accession>
<evidence type="ECO:0008006" key="5">
    <source>
        <dbReference type="Google" id="ProtNLM"/>
    </source>
</evidence>
<reference evidence="3 4" key="1">
    <citation type="submission" date="2020-08" db="EMBL/GenBank/DDBJ databases">
        <title>Genomic Encyclopedia of Type Strains, Phase III (KMG-III): the genomes of soil and plant-associated and newly described type strains.</title>
        <authorList>
            <person name="Whitman W."/>
        </authorList>
    </citation>
    <scope>NUCLEOTIDE SEQUENCE [LARGE SCALE GENOMIC DNA]</scope>
    <source>
        <strain evidence="3 4">CECT 8712</strain>
    </source>
</reference>
<dbReference type="RefSeq" id="WP_184293683.1">
    <property type="nucleotide sequence ID" value="NZ_JACHJO010000019.1"/>
</dbReference>